<dbReference type="InterPro" id="IPR035923">
    <property type="entry name" value="TT1751-like_sf"/>
</dbReference>
<dbReference type="CDD" id="cd14797">
    <property type="entry name" value="DUF302"/>
    <property type="match status" value="1"/>
</dbReference>
<dbReference type="EMBL" id="CP120682">
    <property type="protein sequence ID" value="WKN38582.1"/>
    <property type="molecule type" value="Genomic_DNA"/>
</dbReference>
<sequence length="154" mass="17584">MKNEDPLPQPNYKESLETVYCLSQRFSNLTFDEVLKNTRKALEQVGFEVVSEMAMHEYFKQHLGKDINRYVVLGACHASLAFDLLQAENKLGVLMPCNVIVQDVENGQLMEVSIIDPSQVWREASDEAVKQKAHEITEQFKTVLHNIQQTDSSL</sequence>
<dbReference type="Pfam" id="PF03625">
    <property type="entry name" value="DUF302"/>
    <property type="match status" value="1"/>
</dbReference>
<dbReference type="InterPro" id="IPR005180">
    <property type="entry name" value="DUF302"/>
</dbReference>
<dbReference type="SUPFAM" id="SSF103247">
    <property type="entry name" value="TT1751-like"/>
    <property type="match status" value="1"/>
</dbReference>
<reference evidence="2" key="2">
    <citation type="journal article" date="2024" name="Antonie Van Leeuwenhoek">
        <title>Roseihalotalea indica gen. nov., sp. nov., a halophilic Bacteroidetes from mesopelagic Southwest Indian Ocean with higher carbohydrate metabolic potential.</title>
        <authorList>
            <person name="Chen B."/>
            <person name="Zhang M."/>
            <person name="Lin D."/>
            <person name="Ye J."/>
            <person name="Tang K."/>
        </authorList>
    </citation>
    <scope>NUCLEOTIDE SEQUENCE</scope>
    <source>
        <strain evidence="2">TK19036</strain>
    </source>
</reference>
<accession>A0AA49GQD2</accession>
<feature type="domain" description="DUF302" evidence="1">
    <location>
        <begin position="55"/>
        <end position="117"/>
    </location>
</feature>
<reference evidence="2" key="1">
    <citation type="journal article" date="2023" name="Comput. Struct. Biotechnol. J.">
        <title>Discovery of a novel marine Bacteroidetes with a rich repertoire of carbohydrate-active enzymes.</title>
        <authorList>
            <person name="Chen B."/>
            <person name="Liu G."/>
            <person name="Chen Q."/>
            <person name="Wang H."/>
            <person name="Liu L."/>
            <person name="Tang K."/>
        </authorList>
    </citation>
    <scope>NUCLEOTIDE SEQUENCE</scope>
    <source>
        <strain evidence="2">TK19036</strain>
    </source>
</reference>
<protein>
    <submittedName>
        <fullName evidence="2">DUF302 domain-containing protein</fullName>
    </submittedName>
</protein>
<organism evidence="2">
    <name type="scientific">Roseihalotalea indica</name>
    <dbReference type="NCBI Taxonomy" id="2867963"/>
    <lineage>
        <taxon>Bacteria</taxon>
        <taxon>Pseudomonadati</taxon>
        <taxon>Bacteroidota</taxon>
        <taxon>Cytophagia</taxon>
        <taxon>Cytophagales</taxon>
        <taxon>Catalimonadaceae</taxon>
        <taxon>Roseihalotalea</taxon>
    </lineage>
</organism>
<gene>
    <name evidence="2" type="ORF">K4G66_07690</name>
</gene>
<dbReference type="PANTHER" id="PTHR38342">
    <property type="entry name" value="SLR5037 PROTEIN"/>
    <property type="match status" value="1"/>
</dbReference>
<dbReference type="Gene3D" id="3.30.310.70">
    <property type="entry name" value="TT1751-like domain"/>
    <property type="match status" value="1"/>
</dbReference>
<proteinExistence type="predicted"/>
<dbReference type="PANTHER" id="PTHR38342:SF1">
    <property type="entry name" value="SLR5037 PROTEIN"/>
    <property type="match status" value="1"/>
</dbReference>
<evidence type="ECO:0000259" key="1">
    <source>
        <dbReference type="Pfam" id="PF03625"/>
    </source>
</evidence>
<evidence type="ECO:0000313" key="2">
    <source>
        <dbReference type="EMBL" id="WKN38582.1"/>
    </source>
</evidence>
<name>A0AA49GQD2_9BACT</name>
<dbReference type="AlphaFoldDB" id="A0AA49GQD2"/>